<reference evidence="1" key="1">
    <citation type="submission" date="2023-07" db="EMBL/GenBank/DDBJ databases">
        <title>Sorghum-associated microbial communities from plants grown in Nebraska, USA.</title>
        <authorList>
            <person name="Schachtman D."/>
        </authorList>
    </citation>
    <scope>NUCLEOTIDE SEQUENCE</scope>
    <source>
        <strain evidence="1">2697</strain>
    </source>
</reference>
<organism evidence="1 2">
    <name type="scientific">Pedobacter africanus</name>
    <dbReference type="NCBI Taxonomy" id="151894"/>
    <lineage>
        <taxon>Bacteria</taxon>
        <taxon>Pseudomonadati</taxon>
        <taxon>Bacteroidota</taxon>
        <taxon>Sphingobacteriia</taxon>
        <taxon>Sphingobacteriales</taxon>
        <taxon>Sphingobacteriaceae</taxon>
        <taxon>Pedobacter</taxon>
    </lineage>
</organism>
<keyword evidence="2" id="KW-1185">Reference proteome</keyword>
<proteinExistence type="predicted"/>
<gene>
    <name evidence="1" type="ORF">J2X78_003844</name>
</gene>
<protein>
    <submittedName>
        <fullName evidence="1">RNA polymerase sigma-70 factor (ECF subfamily)</fullName>
    </submittedName>
</protein>
<sequence length="190" mass="22489">MPDFSNFTDQQLIPLFKKGDRKVYAEIFERYSRLLLRHAFRLLNNNEEAHDVVQDVFVNLWQKRDSLDENCLLSSFLYAAVRNRIFNLLSHQKVVVKYAASFNQFVVRGYNITEDTIRENELAKIIEREIDLLPERMREVFLLNKKHGLSYQQIGEQLDISPETAKQQVYKATKILKPKIDDFLAMFPFL</sequence>
<accession>A0ACC6L1G4</accession>
<name>A0ACC6L1G4_9SPHI</name>
<comment type="caution">
    <text evidence="1">The sequence shown here is derived from an EMBL/GenBank/DDBJ whole genome shotgun (WGS) entry which is preliminary data.</text>
</comment>
<dbReference type="Proteomes" id="UP001246858">
    <property type="component" value="Unassembled WGS sequence"/>
</dbReference>
<evidence type="ECO:0000313" key="2">
    <source>
        <dbReference type="Proteomes" id="UP001246858"/>
    </source>
</evidence>
<dbReference type="EMBL" id="JAVDTF010000003">
    <property type="protein sequence ID" value="MDR6785270.1"/>
    <property type="molecule type" value="Genomic_DNA"/>
</dbReference>
<evidence type="ECO:0000313" key="1">
    <source>
        <dbReference type="EMBL" id="MDR6785270.1"/>
    </source>
</evidence>